<comment type="caution">
    <text evidence="10">The sequence shown here is derived from an EMBL/GenBank/DDBJ whole genome shotgun (WGS) entry which is preliminary data.</text>
</comment>
<keyword evidence="4" id="KW-0812">Transmembrane</keyword>
<evidence type="ECO:0000256" key="6">
    <source>
        <dbReference type="ARBA" id="ARBA00022989"/>
    </source>
</evidence>
<evidence type="ECO:0000256" key="1">
    <source>
        <dbReference type="ARBA" id="ARBA00004448"/>
    </source>
</evidence>
<keyword evidence="7 9" id="KW-0496">Mitochondrion</keyword>
<evidence type="ECO:0000256" key="4">
    <source>
        <dbReference type="ARBA" id="ARBA00022692"/>
    </source>
</evidence>
<sequence length="129" mass="14185">MSAFYNVMISVADKIVPAKLQPIWCHPAGPKTIFFWAPIGKWILVIAGIGDMSRPVEKVSLGQSVALMCTGFVWSRFSLVIIPKNYSLSLVNSIVGLTGLYQVARIFKHHTSPKDENALPPSEETKPTS</sequence>
<evidence type="ECO:0000256" key="7">
    <source>
        <dbReference type="ARBA" id="ARBA00023128"/>
    </source>
</evidence>
<dbReference type="InterPro" id="IPR005336">
    <property type="entry name" value="MPC"/>
</dbReference>
<comment type="function">
    <text evidence="9">Mediates the uptake of pyruvate into mitochondria.</text>
</comment>
<dbReference type="GO" id="GO:0006850">
    <property type="term" value="P:pyruvate import into mitochondria"/>
    <property type="evidence" value="ECO:0007669"/>
    <property type="project" value="InterPro"/>
</dbReference>
<evidence type="ECO:0000256" key="2">
    <source>
        <dbReference type="ARBA" id="ARBA00006416"/>
    </source>
</evidence>
<organism evidence="10 11">
    <name type="scientific">Littorina saxatilis</name>
    <dbReference type="NCBI Taxonomy" id="31220"/>
    <lineage>
        <taxon>Eukaryota</taxon>
        <taxon>Metazoa</taxon>
        <taxon>Spiralia</taxon>
        <taxon>Lophotrochozoa</taxon>
        <taxon>Mollusca</taxon>
        <taxon>Gastropoda</taxon>
        <taxon>Caenogastropoda</taxon>
        <taxon>Littorinimorpha</taxon>
        <taxon>Littorinoidea</taxon>
        <taxon>Littorinidae</taxon>
        <taxon>Littorina</taxon>
    </lineage>
</organism>
<keyword evidence="8" id="KW-0472">Membrane</keyword>
<keyword evidence="6" id="KW-1133">Transmembrane helix</keyword>
<keyword evidence="11" id="KW-1185">Reference proteome</keyword>
<evidence type="ECO:0000313" key="10">
    <source>
        <dbReference type="EMBL" id="KAK7108132.1"/>
    </source>
</evidence>
<gene>
    <name evidence="10" type="ORF">V1264_015923</name>
</gene>
<keyword evidence="3 9" id="KW-0813">Transport</keyword>
<name>A0AAN9BMB2_9CAEN</name>
<evidence type="ECO:0000256" key="9">
    <source>
        <dbReference type="RuleBase" id="RU363100"/>
    </source>
</evidence>
<dbReference type="AlphaFoldDB" id="A0AAN9BMB2"/>
<proteinExistence type="inferred from homology"/>
<evidence type="ECO:0000313" key="11">
    <source>
        <dbReference type="Proteomes" id="UP001374579"/>
    </source>
</evidence>
<evidence type="ECO:0000256" key="3">
    <source>
        <dbReference type="ARBA" id="ARBA00022448"/>
    </source>
</evidence>
<evidence type="ECO:0000256" key="8">
    <source>
        <dbReference type="ARBA" id="ARBA00023136"/>
    </source>
</evidence>
<reference evidence="10 11" key="1">
    <citation type="submission" date="2024-02" db="EMBL/GenBank/DDBJ databases">
        <title>Chromosome-scale genome assembly of the rough periwinkle Littorina saxatilis.</title>
        <authorList>
            <person name="De Jode A."/>
            <person name="Faria R."/>
            <person name="Formenti G."/>
            <person name="Sims Y."/>
            <person name="Smith T.P."/>
            <person name="Tracey A."/>
            <person name="Wood J.M.D."/>
            <person name="Zagrodzka Z.B."/>
            <person name="Johannesson K."/>
            <person name="Butlin R.K."/>
            <person name="Leder E.H."/>
        </authorList>
    </citation>
    <scope>NUCLEOTIDE SEQUENCE [LARGE SCALE GENOMIC DNA]</scope>
    <source>
        <strain evidence="10">Snail1</strain>
        <tissue evidence="10">Muscle</tissue>
    </source>
</reference>
<dbReference type="Proteomes" id="UP001374579">
    <property type="component" value="Unassembled WGS sequence"/>
</dbReference>
<accession>A0AAN9BMB2</accession>
<dbReference type="PANTHER" id="PTHR14154">
    <property type="entry name" value="UPF0041 BRAIN PROTEIN 44-RELATED"/>
    <property type="match status" value="1"/>
</dbReference>
<dbReference type="GO" id="GO:0005743">
    <property type="term" value="C:mitochondrial inner membrane"/>
    <property type="evidence" value="ECO:0007669"/>
    <property type="project" value="UniProtKB-SubCell"/>
</dbReference>
<dbReference type="EMBL" id="JBAMIC010000004">
    <property type="protein sequence ID" value="KAK7108132.1"/>
    <property type="molecule type" value="Genomic_DNA"/>
</dbReference>
<keyword evidence="5 9" id="KW-0999">Mitochondrion inner membrane</keyword>
<evidence type="ECO:0000256" key="5">
    <source>
        <dbReference type="ARBA" id="ARBA00022792"/>
    </source>
</evidence>
<protein>
    <recommendedName>
        <fullName evidence="9">Mitochondrial pyruvate carrier</fullName>
    </recommendedName>
</protein>
<dbReference type="Pfam" id="PF03650">
    <property type="entry name" value="MPC"/>
    <property type="match status" value="1"/>
</dbReference>
<comment type="similarity">
    <text evidence="2 9">Belongs to the mitochondrial pyruvate carrier (MPC) (TC 2.A.105) family.</text>
</comment>
<comment type="subcellular location">
    <subcellularLocation>
        <location evidence="1 9">Mitochondrion inner membrane</location>
        <topology evidence="1 9">Multi-pass membrane protein</topology>
    </subcellularLocation>
</comment>